<dbReference type="NCBIfam" id="NF009466">
    <property type="entry name" value="PRK12826.1-2"/>
    <property type="match status" value="1"/>
</dbReference>
<name>A0A4S8EQB0_9BURK</name>
<evidence type="ECO:0000256" key="1">
    <source>
        <dbReference type="ARBA" id="ARBA00006484"/>
    </source>
</evidence>
<evidence type="ECO:0000313" key="4">
    <source>
        <dbReference type="Proteomes" id="UP000308917"/>
    </source>
</evidence>
<feature type="domain" description="Ketoreductase" evidence="2">
    <location>
        <begin position="7"/>
        <end position="194"/>
    </location>
</feature>
<reference evidence="3 4" key="1">
    <citation type="journal article" date="2015" name="Antonie Van Leeuwenhoek">
        <title>Lampropedia puyangensis sp. nov., isolated from symptomatic bark of Populus ? euramericana canker and emended description of Lampropedia hyalina (Ehrenberg 1832) Lee et al. 2004.</title>
        <authorList>
            <person name="Li Y."/>
            <person name="Wang T."/>
            <person name="Piao C.G."/>
            <person name="Wang L.F."/>
            <person name="Tian G.Z."/>
            <person name="Zhu T.H."/>
            <person name="Guo M.W."/>
        </authorList>
    </citation>
    <scope>NUCLEOTIDE SEQUENCE [LARGE SCALE GENOMIC DNA]</scope>
    <source>
        <strain evidence="3 4">2-bin</strain>
    </source>
</reference>
<dbReference type="NCBIfam" id="NF005559">
    <property type="entry name" value="PRK07231.1"/>
    <property type="match status" value="1"/>
</dbReference>
<dbReference type="OrthoDB" id="9803333at2"/>
<dbReference type="InterPro" id="IPR057326">
    <property type="entry name" value="KR_dom"/>
</dbReference>
<sequence length="253" mass="26169">MLDFSNQTVFITGASGGIGSQIAREFARTGARLVLHDFGLADAAQALQKELQAGGAQTLLVEGDLTDPATTNGIAAQIQAQFGQLDVLVNNAGASPNKMAFEDLAADTWDRVIDINLRSVFLVTQACLPLLKQSQRGRIINISSTAARNGGAPGGSAYAAAKGAVSSLTKAFAKDFCQHGIHVNAVAPGLVDTAFYGNVKVADKYAERIKGIPAGRVGQPQDIAGPVLFLASPLADYIVGEVLEVSGGLAMMG</sequence>
<protein>
    <submittedName>
        <fullName evidence="3">SDR family oxidoreductase</fullName>
    </submittedName>
</protein>
<dbReference type="RefSeq" id="WP_136574864.1">
    <property type="nucleotide sequence ID" value="NZ_STFG01000032.1"/>
</dbReference>
<comment type="similarity">
    <text evidence="1">Belongs to the short-chain dehydrogenases/reductases (SDR) family.</text>
</comment>
<dbReference type="SMART" id="SM00822">
    <property type="entry name" value="PKS_KR"/>
    <property type="match status" value="1"/>
</dbReference>
<dbReference type="SUPFAM" id="SSF51735">
    <property type="entry name" value="NAD(P)-binding Rossmann-fold domains"/>
    <property type="match status" value="1"/>
</dbReference>
<dbReference type="PRINTS" id="PR00080">
    <property type="entry name" value="SDRFAMILY"/>
</dbReference>
<dbReference type="EMBL" id="STFG01000032">
    <property type="protein sequence ID" value="THT96290.1"/>
    <property type="molecule type" value="Genomic_DNA"/>
</dbReference>
<dbReference type="Pfam" id="PF13561">
    <property type="entry name" value="adh_short_C2"/>
    <property type="match status" value="1"/>
</dbReference>
<dbReference type="InterPro" id="IPR002347">
    <property type="entry name" value="SDR_fam"/>
</dbReference>
<dbReference type="CDD" id="cd05233">
    <property type="entry name" value="SDR_c"/>
    <property type="match status" value="1"/>
</dbReference>
<evidence type="ECO:0000313" key="3">
    <source>
        <dbReference type="EMBL" id="THT96290.1"/>
    </source>
</evidence>
<comment type="caution">
    <text evidence="3">The sequence shown here is derived from an EMBL/GenBank/DDBJ whole genome shotgun (WGS) entry which is preliminary data.</text>
</comment>
<dbReference type="GO" id="GO:0030497">
    <property type="term" value="P:fatty acid elongation"/>
    <property type="evidence" value="ECO:0007669"/>
    <property type="project" value="TreeGrafter"/>
</dbReference>
<dbReference type="Gene3D" id="3.40.50.720">
    <property type="entry name" value="NAD(P)-binding Rossmann-like Domain"/>
    <property type="match status" value="1"/>
</dbReference>
<organism evidence="3 4">
    <name type="scientific">Lampropedia puyangensis</name>
    <dbReference type="NCBI Taxonomy" id="1330072"/>
    <lineage>
        <taxon>Bacteria</taxon>
        <taxon>Pseudomonadati</taxon>
        <taxon>Pseudomonadota</taxon>
        <taxon>Betaproteobacteria</taxon>
        <taxon>Burkholderiales</taxon>
        <taxon>Comamonadaceae</taxon>
        <taxon>Lampropedia</taxon>
    </lineage>
</organism>
<dbReference type="InterPro" id="IPR036291">
    <property type="entry name" value="NAD(P)-bd_dom_sf"/>
</dbReference>
<dbReference type="AlphaFoldDB" id="A0A4S8EQB0"/>
<gene>
    <name evidence="3" type="ORF">E9531_16450</name>
</gene>
<dbReference type="PANTHER" id="PTHR42760:SF40">
    <property type="entry name" value="3-OXOACYL-[ACYL-CARRIER-PROTEIN] REDUCTASE, CHLOROPLASTIC"/>
    <property type="match status" value="1"/>
</dbReference>
<accession>A0A4S8EQB0</accession>
<proteinExistence type="inferred from homology"/>
<dbReference type="PANTHER" id="PTHR42760">
    <property type="entry name" value="SHORT-CHAIN DEHYDROGENASES/REDUCTASES FAMILY MEMBER"/>
    <property type="match status" value="1"/>
</dbReference>
<dbReference type="PRINTS" id="PR00081">
    <property type="entry name" value="GDHRDH"/>
</dbReference>
<dbReference type="Proteomes" id="UP000308917">
    <property type="component" value="Unassembled WGS sequence"/>
</dbReference>
<evidence type="ECO:0000259" key="2">
    <source>
        <dbReference type="SMART" id="SM00822"/>
    </source>
</evidence>
<dbReference type="GO" id="GO:0016616">
    <property type="term" value="F:oxidoreductase activity, acting on the CH-OH group of donors, NAD or NADP as acceptor"/>
    <property type="evidence" value="ECO:0007669"/>
    <property type="project" value="UniProtKB-ARBA"/>
</dbReference>
<keyword evidence="4" id="KW-1185">Reference proteome</keyword>
<dbReference type="FunFam" id="3.40.50.720:FF:000084">
    <property type="entry name" value="Short-chain dehydrogenase reductase"/>
    <property type="match status" value="1"/>
</dbReference>